<proteinExistence type="predicted"/>
<organism evidence="1 2">
    <name type="scientific">Haloquadratum walsbyi J07HQW2</name>
    <dbReference type="NCBI Taxonomy" id="1238425"/>
    <lineage>
        <taxon>Archaea</taxon>
        <taxon>Methanobacteriati</taxon>
        <taxon>Methanobacteriota</taxon>
        <taxon>Stenosarchaea group</taxon>
        <taxon>Halobacteria</taxon>
        <taxon>Halobacteriales</taxon>
        <taxon>Haloferacaceae</taxon>
        <taxon>Haloquadratum</taxon>
    </lineage>
</organism>
<gene>
    <name evidence="1" type="ORF">J07HQW2_00237</name>
</gene>
<reference evidence="1 2" key="1">
    <citation type="journal article" date="2013" name="PLoS ONE">
        <title>Assembly-driven community genomics of a hypersaline microbial ecosystem.</title>
        <authorList>
            <person name="Podell S."/>
            <person name="Ugalde J.A."/>
            <person name="Narasingarao P."/>
            <person name="Banfield J.F."/>
            <person name="Heidelberg K.B."/>
            <person name="Allen E.E."/>
        </authorList>
    </citation>
    <scope>NUCLEOTIDE SEQUENCE [LARGE SCALE GENOMIC DNA]</scope>
    <source>
        <strain evidence="2">J07HQW2</strain>
    </source>
</reference>
<name>U1NB08_9EURY</name>
<dbReference type="RefSeq" id="WP_021053297.1">
    <property type="nucleotide sequence ID" value="NZ_KE356561.1"/>
</dbReference>
<dbReference type="EMBL" id="KE356561">
    <property type="protein sequence ID" value="ERG93803.1"/>
    <property type="molecule type" value="Genomic_DNA"/>
</dbReference>
<evidence type="ECO:0000313" key="2">
    <source>
        <dbReference type="Proteomes" id="UP000030710"/>
    </source>
</evidence>
<dbReference type="AlphaFoldDB" id="U1NB08"/>
<protein>
    <submittedName>
        <fullName evidence="1">Uncharacterized protein</fullName>
    </submittedName>
</protein>
<sequence length="130" mass="14845">MTAVSLSKERTETTHTTYYIDYWIVSAYATPVPRYKEVDDSFIYVVLTQDDSTTFDITTLESIAREALSEHNEILVADDIIDSVEIVIEINTTREEITNNHSHCGFPVNPSQLELYATVGGFIDKLERHR</sequence>
<evidence type="ECO:0000313" key="1">
    <source>
        <dbReference type="EMBL" id="ERG93803.1"/>
    </source>
</evidence>
<accession>U1NB08</accession>
<dbReference type="HOGENOM" id="CLU_1933228_0_0_2"/>
<dbReference type="Proteomes" id="UP000030710">
    <property type="component" value="Unassembled WGS sequence"/>
</dbReference>